<sequence length="350" mass="39735">MGYIFHLAVCLLTSSALSLLHEEKQTQEPEGFHDAFPPLWESAPRTLEDYLRKGNTIVINPWNYRERLGLYKILLNFSAKYFAGLGPKNGGNILWGLPLQHGWQYRTGRLADPISDTVCGHKDGDDLCVSVYSWWACMNYYLAVIPFLGALDSGFFGELPYEVEMLPPVEQQADFCHSTTECKIQAPRVMASWSNFFKYLLSTEPNSESSATLFFSQEEALNYMWKAHVQSIAFALPKFQNRLSYLNSPESAFAKDWSAAVDFIAATHFSTNQNTTNQFQTGLPPRLLLEGDKEPLIADFTPTQNKVLFLLRALRKSNEKMGGILLLLWRKAMSSEEARKIARHLLESII</sequence>
<keyword evidence="5" id="KW-0325">Glycoprotein</keyword>
<comment type="similarity">
    <text evidence="2">Belongs to the LEG1 family.</text>
</comment>
<proteinExistence type="inferred from homology"/>
<dbReference type="PANTHER" id="PTHR18820:SF1">
    <property type="entry name" value="PROTEIN LEG1 HOMOLOG"/>
    <property type="match status" value="1"/>
</dbReference>
<reference evidence="7" key="1">
    <citation type="submission" date="2025-05" db="UniProtKB">
        <authorList>
            <consortium name="RefSeq"/>
        </authorList>
    </citation>
    <scope>NUCLEOTIDE SEQUENCE [LARGE SCALE GENOMIC DNA]</scope>
</reference>
<protein>
    <submittedName>
        <fullName evidence="8">Protein LEG1 homolog</fullName>
    </submittedName>
</protein>
<keyword evidence="4 6" id="KW-0732">Signal</keyword>
<accession>A0ABM5GEX2</accession>
<evidence type="ECO:0000313" key="7">
    <source>
        <dbReference type="Proteomes" id="UP001652642"/>
    </source>
</evidence>
<organism evidence="7 8">
    <name type="scientific">Pogona vitticeps</name>
    <name type="common">central bearded dragon</name>
    <dbReference type="NCBI Taxonomy" id="103695"/>
    <lineage>
        <taxon>Eukaryota</taxon>
        <taxon>Metazoa</taxon>
        <taxon>Chordata</taxon>
        <taxon>Craniata</taxon>
        <taxon>Vertebrata</taxon>
        <taxon>Euteleostomi</taxon>
        <taxon>Lepidosauria</taxon>
        <taxon>Squamata</taxon>
        <taxon>Bifurcata</taxon>
        <taxon>Unidentata</taxon>
        <taxon>Episquamata</taxon>
        <taxon>Toxicofera</taxon>
        <taxon>Iguania</taxon>
        <taxon>Acrodonta</taxon>
        <taxon>Agamidae</taxon>
        <taxon>Amphibolurinae</taxon>
        <taxon>Pogona</taxon>
    </lineage>
</organism>
<dbReference type="RefSeq" id="XP_072856216.1">
    <property type="nucleotide sequence ID" value="XM_073000115.1"/>
</dbReference>
<dbReference type="InterPro" id="IPR008499">
    <property type="entry name" value="Leg1"/>
</dbReference>
<keyword evidence="3" id="KW-0964">Secreted</keyword>
<feature type="chain" id="PRO_5045157909" evidence="6">
    <location>
        <begin position="17"/>
        <end position="350"/>
    </location>
</feature>
<evidence type="ECO:0000256" key="5">
    <source>
        <dbReference type="ARBA" id="ARBA00023180"/>
    </source>
</evidence>
<evidence type="ECO:0000313" key="8">
    <source>
        <dbReference type="RefSeq" id="XP_072856216.1"/>
    </source>
</evidence>
<evidence type="ECO:0000256" key="1">
    <source>
        <dbReference type="ARBA" id="ARBA00004613"/>
    </source>
</evidence>
<dbReference type="GeneID" id="110077567"/>
<evidence type="ECO:0000256" key="3">
    <source>
        <dbReference type="ARBA" id="ARBA00022525"/>
    </source>
</evidence>
<evidence type="ECO:0000256" key="2">
    <source>
        <dbReference type="ARBA" id="ARBA00009122"/>
    </source>
</evidence>
<name>A0ABM5GEX2_9SAUR</name>
<keyword evidence="7" id="KW-1185">Reference proteome</keyword>
<dbReference type="Pfam" id="PF05612">
    <property type="entry name" value="Leg1"/>
    <property type="match status" value="1"/>
</dbReference>
<dbReference type="Proteomes" id="UP001652642">
    <property type="component" value="Chromosome 1"/>
</dbReference>
<feature type="signal peptide" evidence="6">
    <location>
        <begin position="1"/>
        <end position="16"/>
    </location>
</feature>
<reference evidence="8" key="2">
    <citation type="submission" date="2025-08" db="UniProtKB">
        <authorList>
            <consortium name="RefSeq"/>
        </authorList>
    </citation>
    <scope>IDENTIFICATION</scope>
</reference>
<dbReference type="PANTHER" id="PTHR18820">
    <property type="entry name" value="LEG1"/>
    <property type="match status" value="1"/>
</dbReference>
<comment type="subcellular location">
    <subcellularLocation>
        <location evidence="1">Secreted</location>
    </subcellularLocation>
</comment>
<evidence type="ECO:0000256" key="4">
    <source>
        <dbReference type="ARBA" id="ARBA00022729"/>
    </source>
</evidence>
<evidence type="ECO:0000256" key="6">
    <source>
        <dbReference type="SAM" id="SignalP"/>
    </source>
</evidence>
<gene>
    <name evidence="8" type="primary">C1H6orf58</name>
</gene>